<dbReference type="GO" id="GO:0000731">
    <property type="term" value="P:DNA synthesis involved in DNA repair"/>
    <property type="evidence" value="ECO:0007669"/>
    <property type="project" value="TreeGrafter"/>
</dbReference>
<dbReference type="Gene3D" id="3.40.50.300">
    <property type="entry name" value="P-loop containing nucleotide triphosphate hydrolases"/>
    <property type="match status" value="2"/>
</dbReference>
<accession>I4C449</accession>
<dbReference type="InterPro" id="IPR014555">
    <property type="entry name" value="RecF-like"/>
</dbReference>
<dbReference type="Proteomes" id="UP000006055">
    <property type="component" value="Chromosome"/>
</dbReference>
<dbReference type="PIRSF" id="PIRSF029347">
    <property type="entry name" value="RecF"/>
    <property type="match status" value="1"/>
</dbReference>
<proteinExistence type="predicted"/>
<sequence length="392" mass="44289">MDWRLTSIEIQGYRPFKEAVFTLGPLVVLVGANGAGKSSLFEFLRFLRDSAYQELPAEIVAGSIGQQIFHIPGPEKFSWKAEIDTRQSVPIVYEGEVLGPVGRVHVSSLIVRSQRPVGGNLKPFVLMEVHERKGEAYEFDPVEDRYISQKIELTKANQSALSIMTNPAFTTLYNLKEYLTGWRFYSSFAIANEKIRRSVPVEQEPVLHEDAGNLSSVLHYLMLEHREQFDELQQFLRLTIPGFAGLSVKARGGPGEVMAFWQEKGIDRELSLADLADGILRLICWATICVHPHPPRLICIDEPDQGVHPRTLPILAGFFQKASERTQILLATHASYFLTQFDLEHIAVMRKNMGRAEFVRPHDSAALRANLEDFGPEELEALHRSDELEQLP</sequence>
<evidence type="ECO:0000259" key="2">
    <source>
        <dbReference type="Pfam" id="PF13476"/>
    </source>
</evidence>
<dbReference type="GO" id="GO:0016887">
    <property type="term" value="F:ATP hydrolysis activity"/>
    <property type="evidence" value="ECO:0007669"/>
    <property type="project" value="InterPro"/>
</dbReference>
<dbReference type="HOGENOM" id="CLU_035814_1_0_7"/>
<dbReference type="InterPro" id="IPR038729">
    <property type="entry name" value="Rad50/SbcC_AAA"/>
</dbReference>
<organism evidence="3 4">
    <name type="scientific">Desulfomonile tiedjei (strain ATCC 49306 / DSM 6799 / DCB-1)</name>
    <dbReference type="NCBI Taxonomy" id="706587"/>
    <lineage>
        <taxon>Bacteria</taxon>
        <taxon>Pseudomonadati</taxon>
        <taxon>Thermodesulfobacteriota</taxon>
        <taxon>Desulfomonilia</taxon>
        <taxon>Desulfomonilales</taxon>
        <taxon>Desulfomonilaceae</taxon>
        <taxon>Desulfomonile</taxon>
    </lineage>
</organism>
<gene>
    <name evidence="3" type="ordered locus">Desti_1629</name>
</gene>
<dbReference type="EMBL" id="CP003360">
    <property type="protein sequence ID" value="AFM24340.1"/>
    <property type="molecule type" value="Genomic_DNA"/>
</dbReference>
<reference evidence="4" key="1">
    <citation type="submission" date="2012-06" db="EMBL/GenBank/DDBJ databases">
        <title>Complete sequence of chromosome of Desulfomonile tiedjei DSM 6799.</title>
        <authorList>
            <person name="Lucas S."/>
            <person name="Copeland A."/>
            <person name="Lapidus A."/>
            <person name="Glavina del Rio T."/>
            <person name="Dalin E."/>
            <person name="Tice H."/>
            <person name="Bruce D."/>
            <person name="Goodwin L."/>
            <person name="Pitluck S."/>
            <person name="Peters L."/>
            <person name="Ovchinnikova G."/>
            <person name="Zeytun A."/>
            <person name="Lu M."/>
            <person name="Kyrpides N."/>
            <person name="Mavromatis K."/>
            <person name="Ivanova N."/>
            <person name="Brettin T."/>
            <person name="Detter J.C."/>
            <person name="Han C."/>
            <person name="Larimer F."/>
            <person name="Land M."/>
            <person name="Hauser L."/>
            <person name="Markowitz V."/>
            <person name="Cheng J.-F."/>
            <person name="Hugenholtz P."/>
            <person name="Woyke T."/>
            <person name="Wu D."/>
            <person name="Spring S."/>
            <person name="Schroeder M."/>
            <person name="Brambilla E."/>
            <person name="Klenk H.-P."/>
            <person name="Eisen J.A."/>
        </authorList>
    </citation>
    <scope>NUCLEOTIDE SEQUENCE [LARGE SCALE GENOMIC DNA]</scope>
    <source>
        <strain evidence="4">ATCC 49306 / DSM 6799 / DCB-1</strain>
    </source>
</reference>
<feature type="domain" description="Rad50/SbcC-type AAA" evidence="2">
    <location>
        <begin position="7"/>
        <end position="46"/>
    </location>
</feature>
<dbReference type="InterPro" id="IPR027417">
    <property type="entry name" value="P-loop_NTPase"/>
</dbReference>
<dbReference type="GO" id="GO:0005524">
    <property type="term" value="F:ATP binding"/>
    <property type="evidence" value="ECO:0007669"/>
    <property type="project" value="InterPro"/>
</dbReference>
<dbReference type="OrthoDB" id="9816506at2"/>
<dbReference type="KEGG" id="dti:Desti_1629"/>
<dbReference type="AlphaFoldDB" id="I4C449"/>
<evidence type="ECO:0000313" key="3">
    <source>
        <dbReference type="EMBL" id="AFM24340.1"/>
    </source>
</evidence>
<dbReference type="RefSeq" id="WP_014809488.1">
    <property type="nucleotide sequence ID" value="NC_018025.1"/>
</dbReference>
<name>I4C449_DESTA</name>
<dbReference type="PANTHER" id="PTHR32182">
    <property type="entry name" value="DNA REPLICATION AND REPAIR PROTEIN RECF"/>
    <property type="match status" value="1"/>
</dbReference>
<keyword evidence="4" id="KW-1185">Reference proteome</keyword>
<dbReference type="InterPro" id="IPR003959">
    <property type="entry name" value="ATPase_AAA_core"/>
</dbReference>
<dbReference type="Pfam" id="PF13476">
    <property type="entry name" value="AAA_23"/>
    <property type="match status" value="1"/>
</dbReference>
<protein>
    <submittedName>
        <fullName evidence="3">Putative ATPase</fullName>
    </submittedName>
</protein>
<evidence type="ECO:0000313" key="4">
    <source>
        <dbReference type="Proteomes" id="UP000006055"/>
    </source>
</evidence>
<feature type="domain" description="ATPase AAA-type core" evidence="1">
    <location>
        <begin position="156"/>
        <end position="337"/>
    </location>
</feature>
<dbReference type="SUPFAM" id="SSF52540">
    <property type="entry name" value="P-loop containing nucleoside triphosphate hydrolases"/>
    <property type="match status" value="1"/>
</dbReference>
<dbReference type="PANTHER" id="PTHR32182:SF22">
    <property type="entry name" value="ATP-DEPENDENT ENDONUCLEASE, OLD FAMILY-RELATED"/>
    <property type="match status" value="1"/>
</dbReference>
<evidence type="ECO:0000259" key="1">
    <source>
        <dbReference type="Pfam" id="PF13304"/>
    </source>
</evidence>
<dbReference type="GO" id="GO:0006302">
    <property type="term" value="P:double-strand break repair"/>
    <property type="evidence" value="ECO:0007669"/>
    <property type="project" value="TreeGrafter"/>
</dbReference>
<dbReference type="eggNOG" id="COG4637">
    <property type="taxonomic scope" value="Bacteria"/>
</dbReference>
<dbReference type="Pfam" id="PF13304">
    <property type="entry name" value="AAA_21"/>
    <property type="match status" value="1"/>
</dbReference>
<dbReference type="STRING" id="706587.Desti_1629"/>